<feature type="region of interest" description="Disordered" evidence="9">
    <location>
        <begin position="252"/>
        <end position="272"/>
    </location>
</feature>
<keyword evidence="7" id="KW-0238">DNA-binding</keyword>
<evidence type="ECO:0000256" key="4">
    <source>
        <dbReference type="ARBA" id="ARBA00022723"/>
    </source>
</evidence>
<dbReference type="SMART" id="SM00436">
    <property type="entry name" value="TOP1Bc"/>
    <property type="match status" value="1"/>
</dbReference>
<proteinExistence type="inferred from homology"/>
<dbReference type="InterPro" id="IPR006171">
    <property type="entry name" value="TOPRIM_dom"/>
</dbReference>
<dbReference type="InterPro" id="IPR000380">
    <property type="entry name" value="Topo_IA"/>
</dbReference>
<dbReference type="PANTHER" id="PTHR42785:SF1">
    <property type="entry name" value="DNA TOPOISOMERASE"/>
    <property type="match status" value="1"/>
</dbReference>
<dbReference type="PROSITE" id="PS50880">
    <property type="entry name" value="TOPRIM"/>
    <property type="match status" value="1"/>
</dbReference>
<dbReference type="InterPro" id="IPR003601">
    <property type="entry name" value="Topo_IA_2"/>
</dbReference>
<protein>
    <recommendedName>
        <fullName evidence="3">DNA topoisomerase</fullName>
        <ecNumber evidence="3">5.6.2.1</ecNumber>
    </recommendedName>
</protein>
<dbReference type="InterPro" id="IPR013825">
    <property type="entry name" value="Topo_IA_cen_sub2"/>
</dbReference>
<evidence type="ECO:0000259" key="11">
    <source>
        <dbReference type="PROSITE" id="PS52039"/>
    </source>
</evidence>
<dbReference type="Gene3D" id="3.40.50.140">
    <property type="match status" value="1"/>
</dbReference>
<dbReference type="NCBIfam" id="TIGR01051">
    <property type="entry name" value="topA_bact"/>
    <property type="match status" value="1"/>
</dbReference>
<dbReference type="EC" id="5.6.2.1" evidence="3"/>
<dbReference type="InterPro" id="IPR013824">
    <property type="entry name" value="Topo_IA_cen_sub1"/>
</dbReference>
<dbReference type="Pfam" id="PF13368">
    <property type="entry name" value="Toprim_C_rpt"/>
    <property type="match status" value="4"/>
</dbReference>
<evidence type="ECO:0000256" key="3">
    <source>
        <dbReference type="ARBA" id="ARBA00012891"/>
    </source>
</evidence>
<dbReference type="HAMAP" id="MF_00952">
    <property type="entry name" value="Topoisom_1_prok"/>
    <property type="match status" value="1"/>
</dbReference>
<evidence type="ECO:0000256" key="7">
    <source>
        <dbReference type="ARBA" id="ARBA00023125"/>
    </source>
</evidence>
<dbReference type="Pfam" id="PF01131">
    <property type="entry name" value="Topoisom_bac"/>
    <property type="match status" value="1"/>
</dbReference>
<name>A0A160TUF7_9ZZZZ</name>
<dbReference type="GO" id="GO:0046872">
    <property type="term" value="F:metal ion binding"/>
    <property type="evidence" value="ECO:0007669"/>
    <property type="project" value="UniProtKB-KW"/>
</dbReference>
<evidence type="ECO:0000256" key="6">
    <source>
        <dbReference type="ARBA" id="ARBA00023029"/>
    </source>
</evidence>
<dbReference type="InterPro" id="IPR005733">
    <property type="entry name" value="TopoI_bac-type"/>
</dbReference>
<gene>
    <name evidence="12" type="ORF">MGWOODY_XGa1044</name>
</gene>
<accession>A0A160TUF7</accession>
<dbReference type="PROSITE" id="PS52039">
    <property type="entry name" value="TOPO_IA_2"/>
    <property type="match status" value="1"/>
</dbReference>
<dbReference type="InterPro" id="IPR013826">
    <property type="entry name" value="Topo_IA_cen_sub3"/>
</dbReference>
<feature type="region of interest" description="Disordered" evidence="9">
    <location>
        <begin position="807"/>
        <end position="869"/>
    </location>
</feature>
<evidence type="ECO:0000256" key="1">
    <source>
        <dbReference type="ARBA" id="ARBA00000213"/>
    </source>
</evidence>
<keyword evidence="8 12" id="KW-0413">Isomerase</keyword>
<evidence type="ECO:0000256" key="8">
    <source>
        <dbReference type="ARBA" id="ARBA00023235"/>
    </source>
</evidence>
<dbReference type="SMART" id="SM00493">
    <property type="entry name" value="TOPRIM"/>
    <property type="match status" value="1"/>
</dbReference>
<dbReference type="SUPFAM" id="SSF56712">
    <property type="entry name" value="Prokaryotic type I DNA topoisomerase"/>
    <property type="match status" value="1"/>
</dbReference>
<organism evidence="12">
    <name type="scientific">hydrothermal vent metagenome</name>
    <dbReference type="NCBI Taxonomy" id="652676"/>
    <lineage>
        <taxon>unclassified sequences</taxon>
        <taxon>metagenomes</taxon>
        <taxon>ecological metagenomes</taxon>
    </lineage>
</organism>
<evidence type="ECO:0000256" key="5">
    <source>
        <dbReference type="ARBA" id="ARBA00022842"/>
    </source>
</evidence>
<dbReference type="PROSITE" id="PS00396">
    <property type="entry name" value="TOPO_IA_1"/>
    <property type="match status" value="1"/>
</dbReference>
<evidence type="ECO:0000259" key="10">
    <source>
        <dbReference type="PROSITE" id="PS50880"/>
    </source>
</evidence>
<dbReference type="Gene3D" id="2.70.20.10">
    <property type="entry name" value="Topoisomerase I, domain 3"/>
    <property type="match status" value="1"/>
</dbReference>
<dbReference type="GO" id="GO:0003917">
    <property type="term" value="F:DNA topoisomerase type I (single strand cut, ATP-independent) activity"/>
    <property type="evidence" value="ECO:0007669"/>
    <property type="project" value="UniProtKB-EC"/>
</dbReference>
<dbReference type="PRINTS" id="PR00417">
    <property type="entry name" value="PRTPISMRASEI"/>
</dbReference>
<evidence type="ECO:0000256" key="9">
    <source>
        <dbReference type="SAM" id="MobiDB-lite"/>
    </source>
</evidence>
<dbReference type="InterPro" id="IPR023406">
    <property type="entry name" value="Topo_IA_AS"/>
</dbReference>
<dbReference type="SMART" id="SM00437">
    <property type="entry name" value="TOP1Ac"/>
    <property type="match status" value="1"/>
</dbReference>
<dbReference type="InterPro" id="IPR013497">
    <property type="entry name" value="Topo_IA_cen"/>
</dbReference>
<comment type="similarity">
    <text evidence="2">Belongs to the type IA topoisomerase family.</text>
</comment>
<dbReference type="InterPro" id="IPR034149">
    <property type="entry name" value="TOPRIM_TopoI"/>
</dbReference>
<dbReference type="InterPro" id="IPR028612">
    <property type="entry name" value="Topoisom_1_IA"/>
</dbReference>
<dbReference type="CDD" id="cd03363">
    <property type="entry name" value="TOPRIM_TopoIA_TopoI"/>
    <property type="match status" value="1"/>
</dbReference>
<dbReference type="InterPro" id="IPR003602">
    <property type="entry name" value="Topo_IA_DNA-bd_dom"/>
</dbReference>
<feature type="domain" description="Topo IA-type catalytic" evidence="11">
    <location>
        <begin position="134"/>
        <end position="574"/>
    </location>
</feature>
<dbReference type="AlphaFoldDB" id="A0A160TUF7"/>
<feature type="domain" description="Toprim" evidence="10">
    <location>
        <begin position="3"/>
        <end position="119"/>
    </location>
</feature>
<dbReference type="PANTHER" id="PTHR42785">
    <property type="entry name" value="DNA TOPOISOMERASE, TYPE IA, CORE"/>
    <property type="match status" value="1"/>
</dbReference>
<dbReference type="GO" id="GO:0003677">
    <property type="term" value="F:DNA binding"/>
    <property type="evidence" value="ECO:0007669"/>
    <property type="project" value="UniProtKB-KW"/>
</dbReference>
<sequence>MSKNLIIVESPAKARTMERYLGREFSAIASYGHVRDLVHSGGRGVDVNNGFSPEWEQDERGERQMNAIRKAAQKAENIYLATDPDREGEAISWHILELLAEHNILHNKPVHRVVFYEVTKRAIREALDKPREVSHALVEAYLARRILDYLLGYTLSPELWKKIKRGLSAGRVQSPALRLVCDREKEIAEFVPREYWSIEADLKGGDPLSEFTAKLVWLEGQKVSQFTVTAETVASTIRDRLEREAAGSLKVNSVEEKPRRRNPSAPFTTSTLQQEASRKLGFGARRTMRVAQQLYEGVDFEDSRVGLITYMRTDSVNIAAEAVSEIRELISQRYGVNNLPKSTNLYKSKARNAQEAHEAIRPTSALRIPTQVKQALNADQYRLYELVWQRAVASQMIPATLRQVTVQFSIQSSDQDVFRATGSRVVDPGFMNVYQEGREEEDNEENTVLPSLIEGEKVSLNKIRAEQHFTEPKARYSEATLVRELEARGIGRPSTYASILSTLVDREYALLERRRFLPTSMGFAVNTFLTENFKTFVDYEFTATMEEDLDRIARGEADRSAVIESFWVRLQEMLGQDSEKPVFVLGKDPAGDDQISWRVGPYGPYVQRGEETSTEKPDRKSIPQSWKIFDLTLERALWLLSLPRVVGEFEGERITLETGRFGLYLKCGTRTAALPAEIDPFLLTTEQVVQILDNASRLPRDLGLDPDGEVITVAIGPFGPYVRCGNTSASLKKDDDPYSIELDRGRELIEKKRESDAKRTIATFNDGIKIMRGRWGPEVIEGKVRVRLPKEQDPEKLSEDDCRRILAEAPARGSGRKKTKKKVTSKKKKVSKRKTTKKKSKTSAGKKSTKKATKRTSQVVGTSNDEEVG</sequence>
<dbReference type="InterPro" id="IPR023405">
    <property type="entry name" value="Topo_IA_core_domain"/>
</dbReference>
<evidence type="ECO:0000256" key="2">
    <source>
        <dbReference type="ARBA" id="ARBA00009446"/>
    </source>
</evidence>
<dbReference type="Gene3D" id="1.10.460.10">
    <property type="entry name" value="Topoisomerase I, domain 2"/>
    <property type="match status" value="1"/>
</dbReference>
<dbReference type="Pfam" id="PF01751">
    <property type="entry name" value="Toprim"/>
    <property type="match status" value="1"/>
</dbReference>
<dbReference type="InterPro" id="IPR025589">
    <property type="entry name" value="Toprim_C_rpt"/>
</dbReference>
<feature type="compositionally biased region" description="Basic residues" evidence="9">
    <location>
        <begin position="814"/>
        <end position="841"/>
    </location>
</feature>
<keyword evidence="6" id="KW-0799">Topoisomerase</keyword>
<comment type="catalytic activity">
    <reaction evidence="1">
        <text>ATP-independent breakage of single-stranded DNA, followed by passage and rejoining.</text>
        <dbReference type="EC" id="5.6.2.1"/>
    </reaction>
</comment>
<dbReference type="EMBL" id="CZRL01000063">
    <property type="protein sequence ID" value="CUS51406.1"/>
    <property type="molecule type" value="Genomic_DNA"/>
</dbReference>
<keyword evidence="5" id="KW-0460">Magnesium</keyword>
<dbReference type="Gene3D" id="1.10.290.10">
    <property type="entry name" value="Topoisomerase I, domain 4"/>
    <property type="match status" value="1"/>
</dbReference>
<evidence type="ECO:0000313" key="12">
    <source>
        <dbReference type="EMBL" id="CUS51406.1"/>
    </source>
</evidence>
<reference evidence="12" key="1">
    <citation type="submission" date="2015-10" db="EMBL/GenBank/DDBJ databases">
        <authorList>
            <person name="Gilbert D.G."/>
        </authorList>
    </citation>
    <scope>NUCLEOTIDE SEQUENCE</scope>
</reference>
<keyword evidence="4" id="KW-0479">Metal-binding</keyword>
<dbReference type="CDD" id="cd00186">
    <property type="entry name" value="TOP1Ac"/>
    <property type="match status" value="1"/>
</dbReference>
<dbReference type="GO" id="GO:0006265">
    <property type="term" value="P:DNA topological change"/>
    <property type="evidence" value="ECO:0007669"/>
    <property type="project" value="InterPro"/>
</dbReference>